<reference evidence="7" key="1">
    <citation type="submission" date="2020-07" db="EMBL/GenBank/DDBJ databases">
        <title>Huge and variable diversity of episymbiotic CPR bacteria and DPANN archaea in groundwater ecosystems.</title>
        <authorList>
            <person name="He C.Y."/>
            <person name="Keren R."/>
            <person name="Whittaker M."/>
            <person name="Farag I.F."/>
            <person name="Doudna J."/>
            <person name="Cate J.H.D."/>
            <person name="Banfield J.F."/>
        </authorList>
    </citation>
    <scope>NUCLEOTIDE SEQUENCE</scope>
    <source>
        <strain evidence="7">NC_groundwater_17_Pr7_B-0.1um_64_12</strain>
    </source>
</reference>
<dbReference type="InterPro" id="IPR050683">
    <property type="entry name" value="Bact_Polysacc_Export_ATP-bd"/>
</dbReference>
<dbReference type="PROSITE" id="PS50893">
    <property type="entry name" value="ABC_TRANSPORTER_2"/>
    <property type="match status" value="1"/>
</dbReference>
<comment type="caution">
    <text evidence="7">The sequence shown here is derived from an EMBL/GenBank/DDBJ whole genome shotgun (WGS) entry which is preliminary data.</text>
</comment>
<evidence type="ECO:0000256" key="4">
    <source>
        <dbReference type="ARBA" id="ARBA00022840"/>
    </source>
</evidence>
<dbReference type="GO" id="GO:0140359">
    <property type="term" value="F:ABC-type transporter activity"/>
    <property type="evidence" value="ECO:0007669"/>
    <property type="project" value="InterPro"/>
</dbReference>
<dbReference type="SMART" id="SM00382">
    <property type="entry name" value="AAA"/>
    <property type="match status" value="1"/>
</dbReference>
<dbReference type="Gene3D" id="3.40.50.300">
    <property type="entry name" value="P-loop containing nucleotide triphosphate hydrolases"/>
    <property type="match status" value="1"/>
</dbReference>
<dbReference type="GO" id="GO:0005524">
    <property type="term" value="F:ATP binding"/>
    <property type="evidence" value="ECO:0007669"/>
    <property type="project" value="UniProtKB-KW"/>
</dbReference>
<keyword evidence="4 7" id="KW-0067">ATP-binding</keyword>
<dbReference type="AlphaFoldDB" id="A0A931LS94"/>
<protein>
    <submittedName>
        <fullName evidence="7">ABC transporter ATP-binding protein</fullName>
    </submittedName>
</protein>
<organism evidence="7 8">
    <name type="scientific">Fimbriimonas ginsengisoli</name>
    <dbReference type="NCBI Taxonomy" id="1005039"/>
    <lineage>
        <taxon>Bacteria</taxon>
        <taxon>Bacillati</taxon>
        <taxon>Armatimonadota</taxon>
        <taxon>Fimbriimonadia</taxon>
        <taxon>Fimbriimonadales</taxon>
        <taxon>Fimbriimonadaceae</taxon>
        <taxon>Fimbriimonas</taxon>
    </lineage>
</organism>
<evidence type="ECO:0000313" key="8">
    <source>
        <dbReference type="Proteomes" id="UP000727962"/>
    </source>
</evidence>
<dbReference type="InterPro" id="IPR027417">
    <property type="entry name" value="P-loop_NTPase"/>
</dbReference>
<feature type="region of interest" description="Disordered" evidence="5">
    <location>
        <begin position="246"/>
        <end position="270"/>
    </location>
</feature>
<dbReference type="GO" id="GO:0016887">
    <property type="term" value="F:ATP hydrolysis activity"/>
    <property type="evidence" value="ECO:0007669"/>
    <property type="project" value="InterPro"/>
</dbReference>
<dbReference type="Pfam" id="PF00005">
    <property type="entry name" value="ABC_tran"/>
    <property type="match status" value="1"/>
</dbReference>
<keyword evidence="2" id="KW-0813">Transport</keyword>
<evidence type="ECO:0000256" key="2">
    <source>
        <dbReference type="ARBA" id="ARBA00022448"/>
    </source>
</evidence>
<dbReference type="PANTHER" id="PTHR46743:SF2">
    <property type="entry name" value="TEICHOIC ACIDS EXPORT ATP-BINDING PROTEIN TAGH"/>
    <property type="match status" value="1"/>
</dbReference>
<comment type="similarity">
    <text evidence="1">Belongs to the ABC transporter superfamily.</text>
</comment>
<evidence type="ECO:0000256" key="1">
    <source>
        <dbReference type="ARBA" id="ARBA00005417"/>
    </source>
</evidence>
<dbReference type="Proteomes" id="UP000727962">
    <property type="component" value="Unassembled WGS sequence"/>
</dbReference>
<dbReference type="GO" id="GO:0016020">
    <property type="term" value="C:membrane"/>
    <property type="evidence" value="ECO:0007669"/>
    <property type="project" value="InterPro"/>
</dbReference>
<evidence type="ECO:0000259" key="6">
    <source>
        <dbReference type="PROSITE" id="PS50893"/>
    </source>
</evidence>
<accession>A0A931LS94</accession>
<evidence type="ECO:0000256" key="3">
    <source>
        <dbReference type="ARBA" id="ARBA00022741"/>
    </source>
</evidence>
<evidence type="ECO:0000256" key="5">
    <source>
        <dbReference type="SAM" id="MobiDB-lite"/>
    </source>
</evidence>
<name>A0A931LS94_FIMGI</name>
<dbReference type="PANTHER" id="PTHR46743">
    <property type="entry name" value="TEICHOIC ACIDS EXPORT ATP-BINDING PROTEIN TAGH"/>
    <property type="match status" value="1"/>
</dbReference>
<sequence length="270" mass="29684">MSTAGPAIRVKDLHKEFLLSHSGIASLKSLVLQWKRPSLEHLHVLRGISFEVAHSECVGIVGRNGAGKSTLLSLMARIYKPTSGSVEISGRVAPLLELGAGFHVDLTGLENIFVNGMILGISRKELEKRLDAIVEFSELYNHIDSPVRTYSSGMNARLGFAIAVHVDADVLLVDEVLAVGDYEFREKCQRKIDDLKAEGRTIVMVSHSGDDVERLSDRCIWLQNGRIEREGDPKEVLEAYVTESTNELASQREEAMTPTNEAECEAGPTS</sequence>
<keyword evidence="3" id="KW-0547">Nucleotide-binding</keyword>
<dbReference type="SUPFAM" id="SSF52540">
    <property type="entry name" value="P-loop containing nucleoside triphosphate hydrolases"/>
    <property type="match status" value="1"/>
</dbReference>
<evidence type="ECO:0000313" key="7">
    <source>
        <dbReference type="EMBL" id="MBI1756518.1"/>
    </source>
</evidence>
<dbReference type="InterPro" id="IPR003593">
    <property type="entry name" value="AAA+_ATPase"/>
</dbReference>
<dbReference type="EMBL" id="JACOSL010000033">
    <property type="protein sequence ID" value="MBI1756518.1"/>
    <property type="molecule type" value="Genomic_DNA"/>
</dbReference>
<dbReference type="InterPro" id="IPR003439">
    <property type="entry name" value="ABC_transporter-like_ATP-bd"/>
</dbReference>
<dbReference type="CDD" id="cd03220">
    <property type="entry name" value="ABC_KpsT_Wzt"/>
    <property type="match status" value="1"/>
</dbReference>
<feature type="domain" description="ABC transporter" evidence="6">
    <location>
        <begin position="8"/>
        <end position="249"/>
    </location>
</feature>
<proteinExistence type="inferred from homology"/>
<gene>
    <name evidence="7" type="ORF">HYR64_05365</name>
</gene>
<dbReference type="InterPro" id="IPR015860">
    <property type="entry name" value="ABC_transpr_TagH-like"/>
</dbReference>